<name>A0ABT7NQE9_9SPHI</name>
<proteinExistence type="predicted"/>
<dbReference type="RefSeq" id="WP_286651890.1">
    <property type="nucleotide sequence ID" value="NZ_JACAGK010000048.1"/>
</dbReference>
<evidence type="ECO:0000313" key="3">
    <source>
        <dbReference type="Proteomes" id="UP001170954"/>
    </source>
</evidence>
<protein>
    <submittedName>
        <fullName evidence="2">Uncharacterized protein</fullName>
    </submittedName>
</protein>
<dbReference type="Proteomes" id="UP001170954">
    <property type="component" value="Unassembled WGS sequence"/>
</dbReference>
<sequence>MALDTANEDKVSKTIESQTAKIPSVVFLGAALLAMGVSAALKCSRGKDDKDALFIGQWAAPFLLLGIYNKIVKTEGHD</sequence>
<keyword evidence="1" id="KW-0812">Transmembrane</keyword>
<feature type="transmembrane region" description="Helical" evidence="1">
    <location>
        <begin position="53"/>
        <end position="71"/>
    </location>
</feature>
<evidence type="ECO:0000256" key="1">
    <source>
        <dbReference type="SAM" id="Phobius"/>
    </source>
</evidence>
<reference evidence="2" key="2">
    <citation type="journal article" date="2022" name="Sci. Total Environ.">
        <title>Prevalence, transmission, and molecular epidemiology of tet(X)-positive bacteria among humans, animals, and environmental niches in China: An epidemiological, and genomic-based study.</title>
        <authorList>
            <person name="Dong N."/>
            <person name="Zeng Y."/>
            <person name="Cai C."/>
            <person name="Sun C."/>
            <person name="Lu J."/>
            <person name="Liu C."/>
            <person name="Zhou H."/>
            <person name="Sun Q."/>
            <person name="Shu L."/>
            <person name="Wang H."/>
            <person name="Wang Y."/>
            <person name="Wang S."/>
            <person name="Wu C."/>
            <person name="Chan E.W."/>
            <person name="Chen G."/>
            <person name="Shen Z."/>
            <person name="Chen S."/>
            <person name="Zhang R."/>
        </authorList>
    </citation>
    <scope>NUCLEOTIDE SEQUENCE</scope>
    <source>
        <strain evidence="2">R1692</strain>
    </source>
</reference>
<organism evidence="2 3">
    <name type="scientific">Sphingobacterium hotanense</name>
    <dbReference type="NCBI Taxonomy" id="649196"/>
    <lineage>
        <taxon>Bacteria</taxon>
        <taxon>Pseudomonadati</taxon>
        <taxon>Bacteroidota</taxon>
        <taxon>Sphingobacteriia</taxon>
        <taxon>Sphingobacteriales</taxon>
        <taxon>Sphingobacteriaceae</taxon>
        <taxon>Sphingobacterium</taxon>
    </lineage>
</organism>
<comment type="caution">
    <text evidence="2">The sequence shown here is derived from an EMBL/GenBank/DDBJ whole genome shotgun (WGS) entry which is preliminary data.</text>
</comment>
<reference evidence="2" key="1">
    <citation type="submission" date="2020-06" db="EMBL/GenBank/DDBJ databases">
        <authorList>
            <person name="Dong N."/>
        </authorList>
    </citation>
    <scope>NUCLEOTIDE SEQUENCE</scope>
    <source>
        <strain evidence="2">R1692</strain>
    </source>
</reference>
<feature type="transmembrane region" description="Helical" evidence="1">
    <location>
        <begin position="20"/>
        <end position="41"/>
    </location>
</feature>
<accession>A0ABT7NQE9</accession>
<keyword evidence="1" id="KW-0472">Membrane</keyword>
<keyword evidence="3" id="KW-1185">Reference proteome</keyword>
<gene>
    <name evidence="2" type="ORF">HX018_14670</name>
</gene>
<keyword evidence="1" id="KW-1133">Transmembrane helix</keyword>
<evidence type="ECO:0000313" key="2">
    <source>
        <dbReference type="EMBL" id="MDM1049481.1"/>
    </source>
</evidence>
<dbReference type="EMBL" id="JACAGK010000048">
    <property type="protein sequence ID" value="MDM1049481.1"/>
    <property type="molecule type" value="Genomic_DNA"/>
</dbReference>